<reference evidence="2 3" key="1">
    <citation type="submission" date="2024-09" db="EMBL/GenBank/DDBJ databases">
        <title>The Natural Products Discovery Center: Release of the First 8490 Sequenced Strains for Exploring Actinobacteria Biosynthetic Diversity.</title>
        <authorList>
            <person name="Kalkreuter E."/>
            <person name="Kautsar S.A."/>
            <person name="Yang D."/>
            <person name="Bader C.D."/>
            <person name="Teijaro C.N."/>
            <person name="Fluegel L."/>
            <person name="Davis C.M."/>
            <person name="Simpson J.R."/>
            <person name="Lauterbach L."/>
            <person name="Steele A.D."/>
            <person name="Gui C."/>
            <person name="Meng S."/>
            <person name="Li G."/>
            <person name="Viehrig K."/>
            <person name="Ye F."/>
            <person name="Su P."/>
            <person name="Kiefer A.F."/>
            <person name="Nichols A."/>
            <person name="Cepeda A.J."/>
            <person name="Yan W."/>
            <person name="Fan B."/>
            <person name="Jiang Y."/>
            <person name="Adhikari A."/>
            <person name="Zheng C.-J."/>
            <person name="Schuster L."/>
            <person name="Cowan T.M."/>
            <person name="Smanski M.J."/>
            <person name="Chevrette M.G."/>
            <person name="De Carvalho L.P.S."/>
            <person name="Shen B."/>
        </authorList>
    </citation>
    <scope>NUCLEOTIDE SEQUENCE [LARGE SCALE GENOMIC DNA]</scope>
    <source>
        <strain evidence="2 3">NPDC060353</strain>
    </source>
</reference>
<evidence type="ECO:0000256" key="1">
    <source>
        <dbReference type="SAM" id="MobiDB-lite"/>
    </source>
</evidence>
<protein>
    <recommendedName>
        <fullName evidence="4">DUF222 domain-containing protein</fullName>
    </recommendedName>
</protein>
<proteinExistence type="predicted"/>
<keyword evidence="3" id="KW-1185">Reference proteome</keyword>
<accession>A0ABW6FYA3</accession>
<gene>
    <name evidence="2" type="ORF">ACFWGY_02750</name>
</gene>
<feature type="region of interest" description="Disordered" evidence="1">
    <location>
        <begin position="140"/>
        <end position="162"/>
    </location>
</feature>
<name>A0ABW6FYA3_9PSEU</name>
<evidence type="ECO:0000313" key="2">
    <source>
        <dbReference type="EMBL" id="MFD6792238.1"/>
    </source>
</evidence>
<sequence length="162" mass="17051">MTSSEDAGDGEWTDGLEIRSPEARRVADLASVGEDLSFVMRAAERLLVEMELPDNEGDSVVIRALWSAALVAYQRCFTDGKRAGLALADVEGLGLEGDALEAVGAVSDDLPGVKGPTRGERRLPGCSEGRVASFVVRAGAAGRERQREAGRAPAAAREARSP</sequence>
<dbReference type="RefSeq" id="WP_258936292.1">
    <property type="nucleotide sequence ID" value="NZ_JANBBF010000009.1"/>
</dbReference>
<evidence type="ECO:0008006" key="4">
    <source>
        <dbReference type="Google" id="ProtNLM"/>
    </source>
</evidence>
<dbReference type="EMBL" id="JBHXCV010000001">
    <property type="protein sequence ID" value="MFD6792238.1"/>
    <property type="molecule type" value="Genomic_DNA"/>
</dbReference>
<organism evidence="2 3">
    <name type="scientific">Prauserella salsuginis</name>
    <dbReference type="NCBI Taxonomy" id="387889"/>
    <lineage>
        <taxon>Bacteria</taxon>
        <taxon>Bacillati</taxon>
        <taxon>Actinomycetota</taxon>
        <taxon>Actinomycetes</taxon>
        <taxon>Pseudonocardiales</taxon>
        <taxon>Pseudonocardiaceae</taxon>
        <taxon>Prauserella</taxon>
        <taxon>Prauserella salsuginis group</taxon>
    </lineage>
</organism>
<evidence type="ECO:0000313" key="3">
    <source>
        <dbReference type="Proteomes" id="UP001598673"/>
    </source>
</evidence>
<comment type="caution">
    <text evidence="2">The sequence shown here is derived from an EMBL/GenBank/DDBJ whole genome shotgun (WGS) entry which is preliminary data.</text>
</comment>
<dbReference type="Proteomes" id="UP001598673">
    <property type="component" value="Unassembled WGS sequence"/>
</dbReference>